<protein>
    <recommendedName>
        <fullName evidence="3">J domain-containing protein</fullName>
    </recommendedName>
</protein>
<dbReference type="Proteomes" id="UP000193587">
    <property type="component" value="Unassembled WGS sequence"/>
</dbReference>
<sequence>MELVYVPNPYEILGITKNANEVVVEAAYKALVKEHHPDQGGSQDRFKEIQDAYEKIQGDDSTSGTRTGTSTFSGFASGLAGLGTPVSSASIEGMLADDLTIEKHPLRVSLVGLFRTDIEPLVWPYTADSIQTENRFLCVTRIENISEYVQKWSGLGKMKFVGSDGQTYSPKQDLASTEADIPPIVDQRDKQLAPQFSANYAELEPKSWTIGITVAPNLPEEVDIQRLSYSHSIFEGHQTDGHVKERIRYEFSITPEKRQAMLSLIAQELMEKVPKGTPLEAVGGTDDTAASTQTKASGSQSVQVDSETQEGSTQMTRRSTGNNTNSESVDPSRGDALSEQERERVVDIVRLAPTSNGELASSWGLETGKEAWKYLSQHLDGYYQRNENSRIEPTQKAVQVAE</sequence>
<feature type="region of interest" description="Disordered" evidence="2">
    <location>
        <begin position="277"/>
        <end position="341"/>
    </location>
</feature>
<dbReference type="InterPro" id="IPR036869">
    <property type="entry name" value="J_dom_sf"/>
</dbReference>
<proteinExistence type="predicted"/>
<reference evidence="4 5" key="1">
    <citation type="submission" date="2017-04" db="EMBL/GenBank/DDBJ databases">
        <title>MLSA of the genus Halorubrum.</title>
        <authorList>
            <person name="De La Haba R."/>
            <person name="Sanchez-Porro C."/>
            <person name="Infante-Dominguez C."/>
            <person name="Ventosa A."/>
        </authorList>
    </citation>
    <scope>NUCLEOTIDE SEQUENCE [LARGE SCALE GENOMIC DNA]</scope>
    <source>
        <strain evidence="4 5">DSM 17463</strain>
    </source>
</reference>
<dbReference type="CDD" id="cd06257">
    <property type="entry name" value="DnaJ"/>
    <property type="match status" value="1"/>
</dbReference>
<dbReference type="PANTHER" id="PTHR44360:SF1">
    <property type="entry name" value="DNAJ HOMOLOG SUBFAMILY B MEMBER 9"/>
    <property type="match status" value="1"/>
</dbReference>
<dbReference type="GO" id="GO:0051087">
    <property type="term" value="F:protein-folding chaperone binding"/>
    <property type="evidence" value="ECO:0007669"/>
    <property type="project" value="TreeGrafter"/>
</dbReference>
<feature type="domain" description="J" evidence="3">
    <location>
        <begin position="8"/>
        <end position="73"/>
    </location>
</feature>
<gene>
    <name evidence="4" type="ORF">B9H04_07930</name>
</gene>
<dbReference type="InterPro" id="IPR051948">
    <property type="entry name" value="Hsp70_co-chaperone_J-domain"/>
</dbReference>
<dbReference type="SMART" id="SM00271">
    <property type="entry name" value="DnaJ"/>
    <property type="match status" value="1"/>
</dbReference>
<dbReference type="InterPro" id="IPR001623">
    <property type="entry name" value="DnaJ_domain"/>
</dbReference>
<evidence type="ECO:0000256" key="2">
    <source>
        <dbReference type="SAM" id="MobiDB-lite"/>
    </source>
</evidence>
<keyword evidence="1" id="KW-0143">Chaperone</keyword>
<dbReference type="SUPFAM" id="SSF46565">
    <property type="entry name" value="Chaperone J-domain"/>
    <property type="match status" value="1"/>
</dbReference>
<name>A0A1X4H843_HALEZ</name>
<dbReference type="AlphaFoldDB" id="A0A1X4H843"/>
<evidence type="ECO:0000256" key="1">
    <source>
        <dbReference type="ARBA" id="ARBA00023186"/>
    </source>
</evidence>
<dbReference type="Pfam" id="PF19110">
    <property type="entry name" value="DUF5797"/>
    <property type="match status" value="1"/>
</dbReference>
<evidence type="ECO:0000313" key="5">
    <source>
        <dbReference type="Proteomes" id="UP000193587"/>
    </source>
</evidence>
<organism evidence="4 5">
    <name type="scientific">Halorubrum ezzemoulense DSM 17463</name>
    <dbReference type="NCBI Taxonomy" id="1121945"/>
    <lineage>
        <taxon>Archaea</taxon>
        <taxon>Methanobacteriati</taxon>
        <taxon>Methanobacteriota</taxon>
        <taxon>Stenosarchaea group</taxon>
        <taxon>Halobacteria</taxon>
        <taxon>Halobacteriales</taxon>
        <taxon>Haloferacaceae</taxon>
        <taxon>Halorubrum</taxon>
    </lineage>
</organism>
<evidence type="ECO:0000313" key="4">
    <source>
        <dbReference type="EMBL" id="OSP07586.1"/>
    </source>
</evidence>
<dbReference type="EMBL" id="NEDJ01000021">
    <property type="protein sequence ID" value="OSP07586.1"/>
    <property type="molecule type" value="Genomic_DNA"/>
</dbReference>
<dbReference type="GO" id="GO:0051787">
    <property type="term" value="F:misfolded protein binding"/>
    <property type="evidence" value="ECO:0007669"/>
    <property type="project" value="TreeGrafter"/>
</dbReference>
<dbReference type="InterPro" id="IPR043815">
    <property type="entry name" value="DUF5797"/>
</dbReference>
<feature type="compositionally biased region" description="Polar residues" evidence="2">
    <location>
        <begin position="288"/>
        <end position="329"/>
    </location>
</feature>
<dbReference type="STRING" id="1121945.GCA_000421805_02810"/>
<dbReference type="Gene3D" id="1.10.287.110">
    <property type="entry name" value="DnaJ domain"/>
    <property type="match status" value="1"/>
</dbReference>
<dbReference type="PROSITE" id="PS50076">
    <property type="entry name" value="DNAJ_2"/>
    <property type="match status" value="1"/>
</dbReference>
<dbReference type="Pfam" id="PF00226">
    <property type="entry name" value="DnaJ"/>
    <property type="match status" value="1"/>
</dbReference>
<accession>A0A1X4H843</accession>
<evidence type="ECO:0000259" key="3">
    <source>
        <dbReference type="PROSITE" id="PS50076"/>
    </source>
</evidence>
<dbReference type="PRINTS" id="PR00625">
    <property type="entry name" value="JDOMAIN"/>
</dbReference>
<dbReference type="PANTHER" id="PTHR44360">
    <property type="entry name" value="DNAJ HOMOLOG SUBFAMILY B MEMBER 9"/>
    <property type="match status" value="1"/>
</dbReference>
<dbReference type="GO" id="GO:0036503">
    <property type="term" value="P:ERAD pathway"/>
    <property type="evidence" value="ECO:0007669"/>
    <property type="project" value="TreeGrafter"/>
</dbReference>
<comment type="caution">
    <text evidence="4">The sequence shown here is derived from an EMBL/GenBank/DDBJ whole genome shotgun (WGS) entry which is preliminary data.</text>
</comment>